<organism evidence="2 3">
    <name type="scientific">Turneriella parva (strain ATCC BAA-1111 / DSM 21527 / NCTC 11395 / H)</name>
    <name type="common">Leptospira parva</name>
    <dbReference type="NCBI Taxonomy" id="869212"/>
    <lineage>
        <taxon>Bacteria</taxon>
        <taxon>Pseudomonadati</taxon>
        <taxon>Spirochaetota</taxon>
        <taxon>Spirochaetia</taxon>
        <taxon>Leptospirales</taxon>
        <taxon>Leptospiraceae</taxon>
        <taxon>Turneriella</taxon>
    </lineage>
</organism>
<protein>
    <submittedName>
        <fullName evidence="2">Uncharacterized protein</fullName>
    </submittedName>
</protein>
<keyword evidence="3" id="KW-1185">Reference proteome</keyword>
<dbReference type="Proteomes" id="UP000006048">
    <property type="component" value="Chromosome"/>
</dbReference>
<accession>I4B9U9</accession>
<dbReference type="KEGG" id="tpx:Turpa_3419"/>
<feature type="compositionally biased region" description="Acidic residues" evidence="1">
    <location>
        <begin position="192"/>
        <end position="204"/>
    </location>
</feature>
<gene>
    <name evidence="2" type="ordered locus">Turpa_3419</name>
</gene>
<dbReference type="EMBL" id="CP002959">
    <property type="protein sequence ID" value="AFM14056.1"/>
    <property type="molecule type" value="Genomic_DNA"/>
</dbReference>
<evidence type="ECO:0000313" key="3">
    <source>
        <dbReference type="Proteomes" id="UP000006048"/>
    </source>
</evidence>
<feature type="region of interest" description="Disordered" evidence="1">
    <location>
        <begin position="167"/>
        <end position="204"/>
    </location>
</feature>
<dbReference type="PATRIC" id="fig|869212.3.peg.3470"/>
<sequence length="204" mass="22416">MRCLNCNGTELTLLKTEYGKGLVCFACAGQLGSLLYLLKNAKSTGIKLKNAEDTIEDLRNCPRCAKEFEKRLAINDKTECLVDICYNCSLVWYDRGELESLLIPHVAQPKETSINSENLAQSVKAESHTKELETEDDKIKAMIRAVHSNSGLDPKEKGKIIEFIKNGPEVPKDKGKRGTSWRDVFDIGDFGDGGDDGGGDGDGD</sequence>
<name>I4B9U9_TURPD</name>
<evidence type="ECO:0000256" key="1">
    <source>
        <dbReference type="SAM" id="MobiDB-lite"/>
    </source>
</evidence>
<reference evidence="2 3" key="1">
    <citation type="submission" date="2012-06" db="EMBL/GenBank/DDBJ databases">
        <title>The complete chromosome of genome of Turneriella parva DSM 21527.</title>
        <authorList>
            <consortium name="US DOE Joint Genome Institute (JGI-PGF)"/>
            <person name="Lucas S."/>
            <person name="Han J."/>
            <person name="Lapidus A."/>
            <person name="Bruce D."/>
            <person name="Goodwin L."/>
            <person name="Pitluck S."/>
            <person name="Peters L."/>
            <person name="Kyrpides N."/>
            <person name="Mavromatis K."/>
            <person name="Ivanova N."/>
            <person name="Mikhailova N."/>
            <person name="Chertkov O."/>
            <person name="Detter J.C."/>
            <person name="Tapia R."/>
            <person name="Han C."/>
            <person name="Land M."/>
            <person name="Hauser L."/>
            <person name="Markowitz V."/>
            <person name="Cheng J.-F."/>
            <person name="Hugenholtz P."/>
            <person name="Woyke T."/>
            <person name="Wu D."/>
            <person name="Gronow S."/>
            <person name="Wellnitz S."/>
            <person name="Brambilla E."/>
            <person name="Klenk H.-P."/>
            <person name="Eisen J.A."/>
        </authorList>
    </citation>
    <scope>NUCLEOTIDE SEQUENCE [LARGE SCALE GENOMIC DNA]</scope>
    <source>
        <strain evidence="3">ATCC BAA-1111 / DSM 21527 / NCTC 11395 / H</strain>
    </source>
</reference>
<dbReference type="AlphaFoldDB" id="I4B9U9"/>
<evidence type="ECO:0000313" key="2">
    <source>
        <dbReference type="EMBL" id="AFM14056.1"/>
    </source>
</evidence>
<proteinExistence type="predicted"/>
<dbReference type="HOGENOM" id="CLU_1342771_0_0_12"/>